<dbReference type="Pfam" id="PF11799">
    <property type="entry name" value="IMS_C"/>
    <property type="match status" value="1"/>
</dbReference>
<dbReference type="Pfam" id="PF13438">
    <property type="entry name" value="DUF4113"/>
    <property type="match status" value="1"/>
</dbReference>
<dbReference type="CDD" id="cd01700">
    <property type="entry name" value="PolY_Pol_V_umuC"/>
    <property type="match status" value="1"/>
</dbReference>
<dbReference type="GO" id="GO:0005829">
    <property type="term" value="C:cytosol"/>
    <property type="evidence" value="ECO:0007669"/>
    <property type="project" value="TreeGrafter"/>
</dbReference>
<dbReference type="InterPro" id="IPR025188">
    <property type="entry name" value="DUF4113"/>
</dbReference>
<dbReference type="PANTHER" id="PTHR11076:SF34">
    <property type="entry name" value="PROTEIN UMUC"/>
    <property type="match status" value="1"/>
</dbReference>
<dbReference type="InterPro" id="IPR001126">
    <property type="entry name" value="UmuC"/>
</dbReference>
<dbReference type="AlphaFoldDB" id="A0AAJ2BG17"/>
<comment type="caution">
    <text evidence="7">The sequence shown here is derived from an EMBL/GenBank/DDBJ whole genome shotgun (WGS) entry which is preliminary data.</text>
</comment>
<proteinExistence type="inferred from homology"/>
<evidence type="ECO:0000259" key="6">
    <source>
        <dbReference type="PROSITE" id="PS50173"/>
    </source>
</evidence>
<dbReference type="InterPro" id="IPR043502">
    <property type="entry name" value="DNA/RNA_pol_sf"/>
</dbReference>
<dbReference type="InterPro" id="IPR017961">
    <property type="entry name" value="DNA_pol_Y-fam_little_finger"/>
</dbReference>
<keyword evidence="2" id="KW-0227">DNA damage</keyword>
<dbReference type="InterPro" id="IPR043128">
    <property type="entry name" value="Rev_trsase/Diguanyl_cyclase"/>
</dbReference>
<dbReference type="Proteomes" id="UP001268036">
    <property type="component" value="Unassembled WGS sequence"/>
</dbReference>
<dbReference type="SUPFAM" id="SSF56672">
    <property type="entry name" value="DNA/RNA polymerases"/>
    <property type="match status" value="1"/>
</dbReference>
<evidence type="ECO:0000313" key="8">
    <source>
        <dbReference type="Proteomes" id="UP001268036"/>
    </source>
</evidence>
<dbReference type="Gene3D" id="1.10.150.20">
    <property type="entry name" value="5' to 3' exonuclease, C-terminal subdomain"/>
    <property type="match status" value="1"/>
</dbReference>
<gene>
    <name evidence="7" type="ORF">QE440_001322</name>
</gene>
<dbReference type="GO" id="GO:0009432">
    <property type="term" value="P:SOS response"/>
    <property type="evidence" value="ECO:0007669"/>
    <property type="project" value="UniProtKB-KW"/>
</dbReference>
<dbReference type="Pfam" id="PF00817">
    <property type="entry name" value="IMS"/>
    <property type="match status" value="1"/>
</dbReference>
<dbReference type="PROSITE" id="PS50173">
    <property type="entry name" value="UMUC"/>
    <property type="match status" value="1"/>
</dbReference>
<dbReference type="InterPro" id="IPR050116">
    <property type="entry name" value="DNA_polymerase-Y"/>
</dbReference>
<dbReference type="RefSeq" id="WP_309756629.1">
    <property type="nucleotide sequence ID" value="NZ_JAVJAF010000001.1"/>
</dbReference>
<evidence type="ECO:0000256" key="4">
    <source>
        <dbReference type="ARBA" id="ARBA00023204"/>
    </source>
</evidence>
<dbReference type="NCBIfam" id="NF002955">
    <property type="entry name" value="PRK03609.1"/>
    <property type="match status" value="1"/>
</dbReference>
<sequence length="422" mass="47538">MAESMLALIDCNAFYCSCERVFRPDLAERAVVVLSNNDGCVIARSPEAKRLGIAMAAPWFQVRELAQQGQVTAFSSNYALYGDMSDRVMRTIGSLVPAYEIYSIDECFADLTGMPEPLIDIGRSIKDKVFQWTRIPVGVGIANTKTLAKLANHAAKRWIDRTGGVVDLRDQNMRDKVLRKLPVDKVWGVGRRLKVRLEAMGIQTAWDLAQYDACSLRKQFSVVLEKTARELRGVRCLDLEEVEPPKQMICSSRMFGTRQYQLAALAEAVASYTSRAAEKLRAQKSLCQVLRVGIQTGMFNPEQPRYANSVTLQLPYPTDDTRVLIQYAQFGLARIYREGYAYSKAEVLLAEICQRSEITCDLFTPEQSAAADKLMTTLDAVNRKFGRGTLRAARIREVPGWSMKRDLLSQSFTTRIDQVWQI</sequence>
<keyword evidence="5" id="KW-0742">SOS response</keyword>
<feature type="domain" description="UmuC" evidence="6">
    <location>
        <begin position="6"/>
        <end position="190"/>
    </location>
</feature>
<keyword evidence="3" id="KW-0741">SOS mutagenesis</keyword>
<dbReference type="GO" id="GO:0003684">
    <property type="term" value="F:damaged DNA binding"/>
    <property type="evidence" value="ECO:0007669"/>
    <property type="project" value="InterPro"/>
</dbReference>
<dbReference type="PANTHER" id="PTHR11076">
    <property type="entry name" value="DNA REPAIR POLYMERASE UMUC / TRANSFERASE FAMILY MEMBER"/>
    <property type="match status" value="1"/>
</dbReference>
<accession>A0AAJ2BG17</accession>
<dbReference type="GO" id="GO:0006281">
    <property type="term" value="P:DNA repair"/>
    <property type="evidence" value="ECO:0007669"/>
    <property type="project" value="UniProtKB-KW"/>
</dbReference>
<dbReference type="GO" id="GO:0042276">
    <property type="term" value="P:error-prone translesion synthesis"/>
    <property type="evidence" value="ECO:0007669"/>
    <property type="project" value="TreeGrafter"/>
</dbReference>
<comment type="similarity">
    <text evidence="1">Belongs to the DNA polymerase type-Y family.</text>
</comment>
<protein>
    <submittedName>
        <fullName evidence="7">DNA polymerase V</fullName>
    </submittedName>
</protein>
<dbReference type="Gene3D" id="3.30.70.270">
    <property type="match status" value="1"/>
</dbReference>
<dbReference type="GO" id="GO:0003887">
    <property type="term" value="F:DNA-directed DNA polymerase activity"/>
    <property type="evidence" value="ECO:0007669"/>
    <property type="project" value="TreeGrafter"/>
</dbReference>
<evidence type="ECO:0000256" key="2">
    <source>
        <dbReference type="ARBA" id="ARBA00022763"/>
    </source>
</evidence>
<evidence type="ECO:0000256" key="3">
    <source>
        <dbReference type="ARBA" id="ARBA00023199"/>
    </source>
</evidence>
<evidence type="ECO:0000313" key="7">
    <source>
        <dbReference type="EMBL" id="MDR6233581.1"/>
    </source>
</evidence>
<organism evidence="7 8">
    <name type="scientific">Pseudomonas oryzihabitans</name>
    <dbReference type="NCBI Taxonomy" id="47885"/>
    <lineage>
        <taxon>Bacteria</taxon>
        <taxon>Pseudomonadati</taxon>
        <taxon>Pseudomonadota</taxon>
        <taxon>Gammaproteobacteria</taxon>
        <taxon>Pseudomonadales</taxon>
        <taxon>Pseudomonadaceae</taxon>
        <taxon>Pseudomonas</taxon>
    </lineage>
</organism>
<dbReference type="EMBL" id="JAVJAF010000001">
    <property type="protein sequence ID" value="MDR6233581.1"/>
    <property type="molecule type" value="Genomic_DNA"/>
</dbReference>
<name>A0AAJ2BG17_9PSED</name>
<dbReference type="Gene3D" id="3.40.1170.60">
    <property type="match status" value="1"/>
</dbReference>
<evidence type="ECO:0000256" key="5">
    <source>
        <dbReference type="ARBA" id="ARBA00023236"/>
    </source>
</evidence>
<keyword evidence="4" id="KW-0234">DNA repair</keyword>
<evidence type="ECO:0000256" key="1">
    <source>
        <dbReference type="ARBA" id="ARBA00010945"/>
    </source>
</evidence>
<reference evidence="7" key="1">
    <citation type="submission" date="2023-08" db="EMBL/GenBank/DDBJ databases">
        <title>Functional and genomic diversity of the sorghum phyllosphere microbiome.</title>
        <authorList>
            <person name="Shade A."/>
        </authorList>
    </citation>
    <scope>NUCLEOTIDE SEQUENCE</scope>
    <source>
        <strain evidence="7">SORGH_AS_0201</strain>
    </source>
</reference>